<dbReference type="AlphaFoldDB" id="A0A1G8T0C1"/>
<dbReference type="EMBL" id="FNFC01000002">
    <property type="protein sequence ID" value="SDJ34938.1"/>
    <property type="molecule type" value="Genomic_DNA"/>
</dbReference>
<keyword evidence="4" id="KW-1185">Reference proteome</keyword>
<dbReference type="STRING" id="890420.SAMN05216226_102248"/>
<organism evidence="3 4">
    <name type="scientific">Halovenus aranensis</name>
    <dbReference type="NCBI Taxonomy" id="890420"/>
    <lineage>
        <taxon>Archaea</taxon>
        <taxon>Methanobacteriati</taxon>
        <taxon>Methanobacteriota</taxon>
        <taxon>Stenosarchaea group</taxon>
        <taxon>Halobacteria</taxon>
        <taxon>Halobacteriales</taxon>
        <taxon>Haloarculaceae</taxon>
        <taxon>Halovenus</taxon>
    </lineage>
</organism>
<protein>
    <submittedName>
        <fullName evidence="3">Helix-turn-helix domain-containing protein</fullName>
    </submittedName>
</protein>
<dbReference type="InterPro" id="IPR011991">
    <property type="entry name" value="ArsR-like_HTH"/>
</dbReference>
<feature type="domain" description="DUF7351" evidence="2">
    <location>
        <begin position="113"/>
        <end position="300"/>
    </location>
</feature>
<dbReference type="InterPro" id="IPR055775">
    <property type="entry name" value="DUF7351"/>
</dbReference>
<reference evidence="3 4" key="1">
    <citation type="submission" date="2016-10" db="EMBL/GenBank/DDBJ databases">
        <authorList>
            <person name="de Groot N.N."/>
        </authorList>
    </citation>
    <scope>NUCLEOTIDE SEQUENCE [LARGE SCALE GENOMIC DNA]</scope>
    <source>
        <strain evidence="3 4">IBRC-M10015</strain>
    </source>
</reference>
<dbReference type="InterPro" id="IPR055771">
    <property type="entry name" value="DUF7347"/>
</dbReference>
<evidence type="ECO:0000259" key="2">
    <source>
        <dbReference type="Pfam" id="PF24042"/>
    </source>
</evidence>
<evidence type="ECO:0000259" key="1">
    <source>
        <dbReference type="Pfam" id="PF24038"/>
    </source>
</evidence>
<dbReference type="Pfam" id="PF24042">
    <property type="entry name" value="DUF7351"/>
    <property type="match status" value="1"/>
</dbReference>
<sequence>MAQGTESGERLTPTGAFGLLGNETRLAILRELAQQRRVNWQFEGMRFAELRRAVGVRDAGTFSYHLDALSDEFIEKHGEEYVLKSSGLEIADAILTGRYGATDGDRTAAVDYVCPECSSQLRAYYGHGRFALFCDEHDHIIGTTLPPAAVDGRSMERVVEIAVRDMQHDMEQARNGVCFHCWGEMDIRLQRGAPIEHPMTGETYDIETASLDEEVVAVLGCARCELVAWLAPDICVTRHPANVVTRYEEGIDATTLIQLSPQVELERTLTVTSQDPLRVSLTYDGGTGQVTFVLDEDGSVDSVERK</sequence>
<dbReference type="InterPro" id="IPR036388">
    <property type="entry name" value="WH-like_DNA-bd_sf"/>
</dbReference>
<accession>A0A1G8T0C1</accession>
<dbReference type="CDD" id="cd00090">
    <property type="entry name" value="HTH_ARSR"/>
    <property type="match status" value="1"/>
</dbReference>
<evidence type="ECO:0000313" key="4">
    <source>
        <dbReference type="Proteomes" id="UP000198856"/>
    </source>
</evidence>
<dbReference type="RefSeq" id="WP_092699307.1">
    <property type="nucleotide sequence ID" value="NZ_FNFC01000002.1"/>
</dbReference>
<dbReference type="OrthoDB" id="8482at2157"/>
<dbReference type="Pfam" id="PF24038">
    <property type="entry name" value="DUF7347"/>
    <property type="match status" value="1"/>
</dbReference>
<feature type="domain" description="DUF7347" evidence="1">
    <location>
        <begin position="13"/>
        <end position="94"/>
    </location>
</feature>
<proteinExistence type="predicted"/>
<dbReference type="Proteomes" id="UP000198856">
    <property type="component" value="Unassembled WGS sequence"/>
</dbReference>
<gene>
    <name evidence="3" type="ORF">SAMN05216226_102248</name>
</gene>
<evidence type="ECO:0000313" key="3">
    <source>
        <dbReference type="EMBL" id="SDJ34938.1"/>
    </source>
</evidence>
<name>A0A1G8T0C1_9EURY</name>
<dbReference type="Gene3D" id="1.10.10.10">
    <property type="entry name" value="Winged helix-like DNA-binding domain superfamily/Winged helix DNA-binding domain"/>
    <property type="match status" value="1"/>
</dbReference>